<evidence type="ECO:0000256" key="2">
    <source>
        <dbReference type="ARBA" id="ARBA00022614"/>
    </source>
</evidence>
<dbReference type="EMBL" id="CAJGYO010000015">
    <property type="protein sequence ID" value="CAD6270251.1"/>
    <property type="molecule type" value="Genomic_DNA"/>
</dbReference>
<evidence type="ECO:0000256" key="4">
    <source>
        <dbReference type="ARBA" id="ARBA00022729"/>
    </source>
</evidence>
<accession>A0A811RIM0</accession>
<keyword evidence="4" id="KW-0732">Signal</keyword>
<dbReference type="Pfam" id="PF13855">
    <property type="entry name" value="LRR_8"/>
    <property type="match status" value="2"/>
</dbReference>
<evidence type="ECO:0000256" key="3">
    <source>
        <dbReference type="ARBA" id="ARBA00022692"/>
    </source>
</evidence>
<evidence type="ECO:0000259" key="11">
    <source>
        <dbReference type="Pfam" id="PF23598"/>
    </source>
</evidence>
<evidence type="ECO:0000256" key="1">
    <source>
        <dbReference type="ARBA" id="ARBA00004167"/>
    </source>
</evidence>
<evidence type="ECO:0000256" key="10">
    <source>
        <dbReference type="SAM" id="Phobius"/>
    </source>
</evidence>
<reference evidence="12" key="1">
    <citation type="submission" date="2020-10" db="EMBL/GenBank/DDBJ databases">
        <authorList>
            <person name="Han B."/>
            <person name="Lu T."/>
            <person name="Zhao Q."/>
            <person name="Huang X."/>
            <person name="Zhao Y."/>
        </authorList>
    </citation>
    <scope>NUCLEOTIDE SEQUENCE</scope>
</reference>
<proteinExistence type="predicted"/>
<dbReference type="GO" id="GO:0016020">
    <property type="term" value="C:membrane"/>
    <property type="evidence" value="ECO:0007669"/>
    <property type="project" value="UniProtKB-SubCell"/>
</dbReference>
<keyword evidence="6 10" id="KW-1133">Transmembrane helix</keyword>
<keyword evidence="5" id="KW-0677">Repeat</keyword>
<protein>
    <recommendedName>
        <fullName evidence="11">Disease resistance R13L4/SHOC-2-like LRR domain-containing protein</fullName>
    </recommendedName>
</protein>
<dbReference type="FunFam" id="3.80.10.10:FF:000095">
    <property type="entry name" value="LRR receptor-like serine/threonine-protein kinase GSO1"/>
    <property type="match status" value="2"/>
</dbReference>
<evidence type="ECO:0000313" key="13">
    <source>
        <dbReference type="Proteomes" id="UP000604825"/>
    </source>
</evidence>
<evidence type="ECO:0000256" key="7">
    <source>
        <dbReference type="ARBA" id="ARBA00023136"/>
    </source>
</evidence>
<evidence type="ECO:0000256" key="5">
    <source>
        <dbReference type="ARBA" id="ARBA00022737"/>
    </source>
</evidence>
<feature type="transmembrane region" description="Helical" evidence="10">
    <location>
        <begin position="855"/>
        <end position="877"/>
    </location>
</feature>
<keyword evidence="2" id="KW-0433">Leucine-rich repeat</keyword>
<feature type="domain" description="Disease resistance R13L4/SHOC-2-like LRR" evidence="11">
    <location>
        <begin position="226"/>
        <end position="399"/>
    </location>
</feature>
<evidence type="ECO:0000256" key="8">
    <source>
        <dbReference type="ARBA" id="ARBA00023170"/>
    </source>
</evidence>
<dbReference type="Pfam" id="PF00560">
    <property type="entry name" value="LRR_1"/>
    <property type="match status" value="3"/>
</dbReference>
<evidence type="ECO:0000313" key="12">
    <source>
        <dbReference type="EMBL" id="CAD6270251.1"/>
    </source>
</evidence>
<dbReference type="PRINTS" id="PR00019">
    <property type="entry name" value="LEURICHRPT"/>
</dbReference>
<dbReference type="InterPro" id="IPR003591">
    <property type="entry name" value="Leu-rich_rpt_typical-subtyp"/>
</dbReference>
<dbReference type="SUPFAM" id="SSF52058">
    <property type="entry name" value="L domain-like"/>
    <property type="match status" value="3"/>
</dbReference>
<name>A0A811RIM0_9POAL</name>
<dbReference type="Gene3D" id="3.80.10.10">
    <property type="entry name" value="Ribonuclease Inhibitor"/>
    <property type="match status" value="3"/>
</dbReference>
<gene>
    <name evidence="12" type="ORF">NCGR_LOCUS53543</name>
</gene>
<sequence length="885" mass="97602">MAHLPATGFEQLIELSYLNLSDTNFAGSVPAGIGRLKNLVYLDLSTSFYIVDFDNENSNMYFDSDSFRQLSAPNLDILLAELTNLGELHLGMVNLSGNGPHWCNDLARFTPNLQVLSLPYCSLSGSICKSMSSLQYLRIIELHYNHLSGSVPEFLAGFSNLTVLQLSTNKFEGWFPPVIFQHKKLQTVDISENIGISGVLPTFTQDSSLENLFVDNTNFSGTIPSSIGNLKSLKMLGLGARGFSGLLPSAIGELKSLELLEVSGLHLVGSMPSWISNLTSLTVLQFSYCGLSGQVPSWIGNLRELTKLALYSCNFYGKIPPQISNLTRLQTLLLQSNTFLGTVQVSAFSKMQNLTVLNLSNNELHVVEGENSSSTVPFPKLEFLRLASCRISSFPNILRHLDGIIGLDLSDNQIHGAIPHWAWETWSGSNMFLLNVSHNMFTSIGSEPLLPVHIEYFDLSFNNFKGLLPIPRGGSVTLDYSSNLFSSMPLDLYTYLNGTLIFKASRNRLSNNIPSSMCGAVWSLQVIDLSYNNLSGSIPSCLMEDVSALQVLNLRGNKLVGELPDHIGKGCAIEVLDLSDNWIEGKIPRSLVACRNLEVLDIGSNQISDSFPCWLSTLPKLQVLVLKSNEFTGKLLNPSYNTEEANKCEFTELRIADIASNNFSGTLPVRWFMMLKSMMTRSDNETLIMENQYYHGQTYQFTASITYKGSYVTITKILRTLVLIDISDNAFWGTIPETIGDLVLLHGLNMSHNALGGSIPAQFGNLKNLETLDLSSNQLYGEIPQELASLNFLSTLNLSYNMLSGRIPELSQFSTFSNSSFLGNTGLCGPPMSNQCINQTETSLPYASEKNPADVLLFIFTALGFGICFSITIIVVCGRQRWKQS</sequence>
<dbReference type="PANTHER" id="PTHR27000:SF803">
    <property type="entry name" value="RECEPTOR-LIKE PROTEIN 45"/>
    <property type="match status" value="1"/>
</dbReference>
<comment type="subcellular location">
    <subcellularLocation>
        <location evidence="1">Membrane</location>
        <topology evidence="1">Single-pass membrane protein</topology>
    </subcellularLocation>
</comment>
<keyword evidence="8" id="KW-0675">Receptor</keyword>
<keyword evidence="13" id="KW-1185">Reference proteome</keyword>
<keyword evidence="7 10" id="KW-0472">Membrane</keyword>
<keyword evidence="3 10" id="KW-0812">Transmembrane</keyword>
<dbReference type="PANTHER" id="PTHR27000">
    <property type="entry name" value="LEUCINE-RICH REPEAT RECEPTOR-LIKE PROTEIN KINASE FAMILY PROTEIN-RELATED"/>
    <property type="match status" value="1"/>
</dbReference>
<dbReference type="InterPro" id="IPR055414">
    <property type="entry name" value="LRR_R13L4/SHOC2-like"/>
</dbReference>
<dbReference type="Proteomes" id="UP000604825">
    <property type="component" value="Unassembled WGS sequence"/>
</dbReference>
<dbReference type="OrthoDB" id="442066at2759"/>
<dbReference type="PROSITE" id="PS51450">
    <property type="entry name" value="LRR"/>
    <property type="match status" value="2"/>
</dbReference>
<dbReference type="InterPro" id="IPR001611">
    <property type="entry name" value="Leu-rich_rpt"/>
</dbReference>
<evidence type="ECO:0000256" key="6">
    <source>
        <dbReference type="ARBA" id="ARBA00022989"/>
    </source>
</evidence>
<keyword evidence="9" id="KW-0325">Glycoprotein</keyword>
<comment type="caution">
    <text evidence="12">The sequence shown here is derived from an EMBL/GenBank/DDBJ whole genome shotgun (WGS) entry which is preliminary data.</text>
</comment>
<evidence type="ECO:0000256" key="9">
    <source>
        <dbReference type="ARBA" id="ARBA00023180"/>
    </source>
</evidence>
<dbReference type="AlphaFoldDB" id="A0A811RIM0"/>
<dbReference type="Pfam" id="PF23598">
    <property type="entry name" value="LRR_14"/>
    <property type="match status" value="1"/>
</dbReference>
<dbReference type="SMART" id="SM00369">
    <property type="entry name" value="LRR_TYP"/>
    <property type="match status" value="8"/>
</dbReference>
<dbReference type="InterPro" id="IPR032675">
    <property type="entry name" value="LRR_dom_sf"/>
</dbReference>
<organism evidence="12 13">
    <name type="scientific">Miscanthus lutarioriparius</name>
    <dbReference type="NCBI Taxonomy" id="422564"/>
    <lineage>
        <taxon>Eukaryota</taxon>
        <taxon>Viridiplantae</taxon>
        <taxon>Streptophyta</taxon>
        <taxon>Embryophyta</taxon>
        <taxon>Tracheophyta</taxon>
        <taxon>Spermatophyta</taxon>
        <taxon>Magnoliopsida</taxon>
        <taxon>Liliopsida</taxon>
        <taxon>Poales</taxon>
        <taxon>Poaceae</taxon>
        <taxon>PACMAD clade</taxon>
        <taxon>Panicoideae</taxon>
        <taxon>Andropogonodae</taxon>
        <taxon>Andropogoneae</taxon>
        <taxon>Saccharinae</taxon>
        <taxon>Miscanthus</taxon>
    </lineage>
</organism>